<dbReference type="Proteomes" id="UP000061603">
    <property type="component" value="Chromosome"/>
</dbReference>
<evidence type="ECO:0000313" key="2">
    <source>
        <dbReference type="EMBL" id="AJP49565.1"/>
    </source>
</evidence>
<name>A0A0C5JCM9_9PROT</name>
<dbReference type="KEGG" id="rbu:PG1C_09345"/>
<keyword evidence="3" id="KW-1185">Reference proteome</keyword>
<evidence type="ECO:0008006" key="4">
    <source>
        <dbReference type="Google" id="ProtNLM"/>
    </source>
</evidence>
<dbReference type="EMBL" id="CP010554">
    <property type="protein sequence ID" value="AJP49565.1"/>
    <property type="molecule type" value="Genomic_DNA"/>
</dbReference>
<accession>A0A0C5JCM9</accession>
<gene>
    <name evidence="2" type="ORF">PG1C_09345</name>
</gene>
<feature type="signal peptide" evidence="1">
    <location>
        <begin position="1"/>
        <end position="20"/>
    </location>
</feature>
<organism evidence="2 3">
    <name type="scientific">Rugosibacter aromaticivorans</name>
    <dbReference type="NCBI Taxonomy" id="1565605"/>
    <lineage>
        <taxon>Bacteria</taxon>
        <taxon>Pseudomonadati</taxon>
        <taxon>Pseudomonadota</taxon>
        <taxon>Betaproteobacteria</taxon>
        <taxon>Nitrosomonadales</taxon>
        <taxon>Sterolibacteriaceae</taxon>
        <taxon>Rugosibacter</taxon>
    </lineage>
</organism>
<evidence type="ECO:0000313" key="3">
    <source>
        <dbReference type="Proteomes" id="UP000061603"/>
    </source>
</evidence>
<reference evidence="2 3" key="1">
    <citation type="journal article" date="2015" name="Genome Announc.">
        <title>Complete Genome Sequence of a Novel Bacterium within the Family Rhodocyclaceae That Degrades Polycyclic Aromatic Hydrocarbons.</title>
        <authorList>
            <person name="Singleton D.R."/>
            <person name="Dickey A.N."/>
            <person name="Scholl E.H."/>
            <person name="Wright F.A."/>
            <person name="Aitken M.D."/>
        </authorList>
    </citation>
    <scope>NUCLEOTIDE SEQUENCE [LARGE SCALE GENOMIC DNA]</scope>
    <source>
        <strain evidence="3">PG1-Ca6</strain>
    </source>
</reference>
<evidence type="ECO:0000256" key="1">
    <source>
        <dbReference type="SAM" id="SignalP"/>
    </source>
</evidence>
<dbReference type="HOGENOM" id="CLU_151310_0_0_4"/>
<keyword evidence="1" id="KW-0732">Signal</keyword>
<dbReference type="AlphaFoldDB" id="A0A0C5JCM9"/>
<feature type="chain" id="PRO_5002186623" description="Cobalt-zinc-cadmium resistance protein" evidence="1">
    <location>
        <begin position="21"/>
        <end position="114"/>
    </location>
</feature>
<protein>
    <recommendedName>
        <fullName evidence="4">Cobalt-zinc-cadmium resistance protein</fullName>
    </recommendedName>
</protein>
<dbReference type="STRING" id="1565605.PG1C_09345"/>
<sequence length="114" mass="12357">MKRLVLLFLLVVMPLQMAWAVPSVSYCQHEQGAAAKHIGHHAHQHQDGGKFKGKIPGGVDDDCAYCHLGGVILPPALHPIFASLLPSINSSSFLEVMSSVPAREPERPKWTLAA</sequence>
<proteinExistence type="predicted"/>